<sequence>MTPPVSQCRRALLQHHIAQPKDALWITDGLLASAFERYCRVSRTWNRKASNVPGPLESQRRLGRRRIGDASTWHCPPTPPAWAFLVPLDLTKWTWKPPSPPSTLRGNREPHDATAQSPLMSLLPEWLRDSEAQTAPALPERTTPPPVAAQPAPHIDAMDRFRWAATHGDNAALMSHTSGLHPTLQHSIILGEILPNELAGLSKEVLETLELRLGGSPAGQKLSLSFCRAVLNGLTSSRVFSATLMDVPFWNITLSQMAKLPADDELCDLFVSVMEVIPVAHRPYVSDNIVAVLGRFFSEWSRSQVVLRGQETRRLLDIVFLGDGKPEALPPCLRQARAISAALTCATPDETKALLQAAQDLARSEAAACTMGGHALRFSWLQVLAQQPHVNQDVLFEAAVSFSGPSLNLRPLSVVEISSLLLTQWASRNYLKSPRQVYRSYKEHLGERDEAALASLFLAIFARGDGKTKNGLYRSAWKLLARLGQTDAALSSLQVDAMTGTLPVRMLEDLAVTSDDHRMAISLRDLWASIKEDGQPQWFPGVFDKYAEAIVRDPEIPASEIWRVLDIGKIEEIPKIKGLWKSHEDADPFSSAPPPSRAERRSQVLRRQNQGVFGERRAAVVEKAARAFMEAPHLSDRAALRHVSRSFAFLRAVRGHVPDFLLQDLYRLVTRDLREGRPGRTKRLLWFLMVIERRHGLHVAWKCRLLLREWRRRLAIIARAQGIEIPGR</sequence>
<organism evidence="1 2">
    <name type="scientific">Humicola insolens</name>
    <name type="common">Soft-rot fungus</name>
    <dbReference type="NCBI Taxonomy" id="85995"/>
    <lineage>
        <taxon>Eukaryota</taxon>
        <taxon>Fungi</taxon>
        <taxon>Dikarya</taxon>
        <taxon>Ascomycota</taxon>
        <taxon>Pezizomycotina</taxon>
        <taxon>Sordariomycetes</taxon>
        <taxon>Sordariomycetidae</taxon>
        <taxon>Sordariales</taxon>
        <taxon>Chaetomiaceae</taxon>
        <taxon>Mycothermus</taxon>
    </lineage>
</organism>
<evidence type="ECO:0000313" key="2">
    <source>
        <dbReference type="Proteomes" id="UP001583172"/>
    </source>
</evidence>
<accession>A0ABR3VF70</accession>
<dbReference type="Proteomes" id="UP001583172">
    <property type="component" value="Unassembled WGS sequence"/>
</dbReference>
<keyword evidence="2" id="KW-1185">Reference proteome</keyword>
<evidence type="ECO:0000313" key="1">
    <source>
        <dbReference type="EMBL" id="KAL1840510.1"/>
    </source>
</evidence>
<comment type="caution">
    <text evidence="1">The sequence shown here is derived from an EMBL/GenBank/DDBJ whole genome shotgun (WGS) entry which is preliminary data.</text>
</comment>
<name>A0ABR3VF70_HUMIN</name>
<protein>
    <submittedName>
        <fullName evidence="1">Uncharacterized protein</fullName>
    </submittedName>
</protein>
<dbReference type="EMBL" id="JAZGSY010000110">
    <property type="protein sequence ID" value="KAL1840510.1"/>
    <property type="molecule type" value="Genomic_DNA"/>
</dbReference>
<reference evidence="1 2" key="1">
    <citation type="journal article" date="2024" name="Commun. Biol.">
        <title>Comparative genomic analysis of thermophilic fungi reveals convergent evolutionary adaptations and gene losses.</title>
        <authorList>
            <person name="Steindorff A.S."/>
            <person name="Aguilar-Pontes M.V."/>
            <person name="Robinson A.J."/>
            <person name="Andreopoulos B."/>
            <person name="LaButti K."/>
            <person name="Kuo A."/>
            <person name="Mondo S."/>
            <person name="Riley R."/>
            <person name="Otillar R."/>
            <person name="Haridas S."/>
            <person name="Lipzen A."/>
            <person name="Grimwood J."/>
            <person name="Schmutz J."/>
            <person name="Clum A."/>
            <person name="Reid I.D."/>
            <person name="Moisan M.C."/>
            <person name="Butler G."/>
            <person name="Nguyen T.T.M."/>
            <person name="Dewar K."/>
            <person name="Conant G."/>
            <person name="Drula E."/>
            <person name="Henrissat B."/>
            <person name="Hansel C."/>
            <person name="Singer S."/>
            <person name="Hutchinson M.I."/>
            <person name="de Vries R.P."/>
            <person name="Natvig D.O."/>
            <person name="Powell A.J."/>
            <person name="Tsang A."/>
            <person name="Grigoriev I.V."/>
        </authorList>
    </citation>
    <scope>NUCLEOTIDE SEQUENCE [LARGE SCALE GENOMIC DNA]</scope>
    <source>
        <strain evidence="1 2">CBS 620.91</strain>
    </source>
</reference>
<gene>
    <name evidence="1" type="ORF">VTJ49DRAFT_423</name>
</gene>
<proteinExistence type="predicted"/>